<evidence type="ECO:0000313" key="2">
    <source>
        <dbReference type="Proteomes" id="UP001162060"/>
    </source>
</evidence>
<organism evidence="1 2">
    <name type="scientific">Peronospora matthiolae</name>
    <dbReference type="NCBI Taxonomy" id="2874970"/>
    <lineage>
        <taxon>Eukaryota</taxon>
        <taxon>Sar</taxon>
        <taxon>Stramenopiles</taxon>
        <taxon>Oomycota</taxon>
        <taxon>Peronosporomycetes</taxon>
        <taxon>Peronosporales</taxon>
        <taxon>Peronosporaceae</taxon>
        <taxon>Peronospora</taxon>
    </lineage>
</organism>
<protein>
    <submittedName>
        <fullName evidence="1">Uncharacterized protein</fullName>
    </submittedName>
</protein>
<gene>
    <name evidence="1" type="ORF">PM001_LOCUS28976</name>
</gene>
<name>A0AAV1VB73_9STRA</name>
<dbReference type="AlphaFoldDB" id="A0AAV1VB73"/>
<dbReference type="EMBL" id="CAKLBY020000304">
    <property type="protein sequence ID" value="CAK7943826.1"/>
    <property type="molecule type" value="Genomic_DNA"/>
</dbReference>
<reference evidence="1" key="1">
    <citation type="submission" date="2024-01" db="EMBL/GenBank/DDBJ databases">
        <authorList>
            <person name="Webb A."/>
        </authorList>
    </citation>
    <scope>NUCLEOTIDE SEQUENCE</scope>
    <source>
        <strain evidence="1">Pm1</strain>
    </source>
</reference>
<evidence type="ECO:0000313" key="1">
    <source>
        <dbReference type="EMBL" id="CAK7943826.1"/>
    </source>
</evidence>
<comment type="caution">
    <text evidence="1">The sequence shown here is derived from an EMBL/GenBank/DDBJ whole genome shotgun (WGS) entry which is preliminary data.</text>
</comment>
<sequence length="93" mass="10394">MPVWGTSGDRYDFLMSTTTQLRHSDKCLQRAGIPTRSPETGVVNTIGRSRLKEEDYFCTWRASCGARSTTSRGVEHVDRVSNILYPGTAKLVL</sequence>
<dbReference type="Proteomes" id="UP001162060">
    <property type="component" value="Unassembled WGS sequence"/>
</dbReference>
<proteinExistence type="predicted"/>
<accession>A0AAV1VB73</accession>